<feature type="transmembrane region" description="Helical" evidence="1">
    <location>
        <begin position="75"/>
        <end position="93"/>
    </location>
</feature>
<dbReference type="AlphaFoldDB" id="A0A150LF16"/>
<dbReference type="EMBL" id="LQYT01000117">
    <property type="protein sequence ID" value="KYD10619.1"/>
    <property type="molecule type" value="Genomic_DNA"/>
</dbReference>
<proteinExistence type="predicted"/>
<protein>
    <submittedName>
        <fullName evidence="2">Uncharacterized protein</fullName>
    </submittedName>
</protein>
<evidence type="ECO:0000313" key="2">
    <source>
        <dbReference type="EMBL" id="KYD10619.1"/>
    </source>
</evidence>
<keyword evidence="1" id="KW-0812">Transmembrane</keyword>
<accession>A0A150LF16</accession>
<keyword evidence="1" id="KW-1133">Transmembrane helix</keyword>
<gene>
    <name evidence="2" type="ORF">B4135_3420</name>
</gene>
<organism evidence="2 3">
    <name type="scientific">Caldibacillus debilis</name>
    <dbReference type="NCBI Taxonomy" id="301148"/>
    <lineage>
        <taxon>Bacteria</taxon>
        <taxon>Bacillati</taxon>
        <taxon>Bacillota</taxon>
        <taxon>Bacilli</taxon>
        <taxon>Bacillales</taxon>
        <taxon>Bacillaceae</taxon>
        <taxon>Caldibacillus</taxon>
    </lineage>
</organism>
<dbReference type="Pfam" id="PF11151">
    <property type="entry name" value="DUF2929"/>
    <property type="match status" value="1"/>
</dbReference>
<dbReference type="PROSITE" id="PS51257">
    <property type="entry name" value="PROKAR_LIPOPROTEIN"/>
    <property type="match status" value="1"/>
</dbReference>
<dbReference type="STRING" id="301148.B4135_3420"/>
<feature type="transmembrane region" description="Helical" evidence="1">
    <location>
        <begin position="13"/>
        <end position="32"/>
    </location>
</feature>
<comment type="caution">
    <text evidence="2">The sequence shown here is derived from an EMBL/GenBank/DDBJ whole genome shotgun (WGS) entry which is preliminary data.</text>
</comment>
<dbReference type="InterPro" id="IPR021324">
    <property type="entry name" value="DUF2929"/>
</dbReference>
<evidence type="ECO:0000256" key="1">
    <source>
        <dbReference type="SAM" id="Phobius"/>
    </source>
</evidence>
<name>A0A150LF16_9BACI</name>
<reference evidence="2 3" key="1">
    <citation type="submission" date="2016-01" db="EMBL/GenBank/DDBJ databases">
        <title>Draft Genome Sequences of Seven Thermophilic Sporeformers Isolated from Foods.</title>
        <authorList>
            <person name="Berendsen E.M."/>
            <person name="Wells-Bennik M.H."/>
            <person name="Krawcyk A.O."/>
            <person name="De Jong A."/>
            <person name="Holsappel S."/>
            <person name="Eijlander R.T."/>
            <person name="Kuipers O.P."/>
        </authorList>
    </citation>
    <scope>NUCLEOTIDE SEQUENCE [LARGE SCALE GENOMIC DNA]</scope>
    <source>
        <strain evidence="2 3">B4135</strain>
    </source>
</reference>
<evidence type="ECO:0000313" key="3">
    <source>
        <dbReference type="Proteomes" id="UP000075683"/>
    </source>
</evidence>
<sequence length="100" mass="11829">MLKAWVIPNPLPFFLYSCQFFILWYDFFRNGIQAFSEKVNPMKYLWTFFWTFLLAQMMTFVVGSIKSTPYSFETGLKLAVGMTVLLLIIPRLLPEEKAER</sequence>
<dbReference type="Proteomes" id="UP000075683">
    <property type="component" value="Unassembled WGS sequence"/>
</dbReference>
<keyword evidence="1" id="KW-0472">Membrane</keyword>
<feature type="transmembrane region" description="Helical" evidence="1">
    <location>
        <begin position="44"/>
        <end position="63"/>
    </location>
</feature>